<accession>A0A364NTY7</accession>
<protein>
    <submittedName>
        <fullName evidence="2">Uncharacterized protein</fullName>
    </submittedName>
</protein>
<reference evidence="2 3" key="1">
    <citation type="submission" date="2017-11" db="EMBL/GenBank/DDBJ databases">
        <title>Draft genome sequence of magnetotactic bacterium Magnetospirillum kuznetsovii LBB-42.</title>
        <authorList>
            <person name="Grouzdev D.S."/>
            <person name="Rysina M.S."/>
            <person name="Baslerov R.V."/>
            <person name="Koziaeva V."/>
        </authorList>
    </citation>
    <scope>NUCLEOTIDE SEQUENCE [LARGE SCALE GENOMIC DNA]</scope>
    <source>
        <strain evidence="2 3">LBB-42</strain>
    </source>
</reference>
<gene>
    <name evidence="2" type="ORF">CU669_17990</name>
</gene>
<feature type="compositionally biased region" description="Polar residues" evidence="1">
    <location>
        <begin position="1"/>
        <end position="14"/>
    </location>
</feature>
<comment type="caution">
    <text evidence="2">The sequence shown here is derived from an EMBL/GenBank/DDBJ whole genome shotgun (WGS) entry which is preliminary data.</text>
</comment>
<evidence type="ECO:0000256" key="1">
    <source>
        <dbReference type="SAM" id="MobiDB-lite"/>
    </source>
</evidence>
<evidence type="ECO:0000313" key="2">
    <source>
        <dbReference type="EMBL" id="RAU20534.1"/>
    </source>
</evidence>
<proteinExistence type="predicted"/>
<evidence type="ECO:0000313" key="3">
    <source>
        <dbReference type="Proteomes" id="UP000251075"/>
    </source>
</evidence>
<feature type="region of interest" description="Disordered" evidence="1">
    <location>
        <begin position="1"/>
        <end position="32"/>
    </location>
</feature>
<dbReference type="Proteomes" id="UP000251075">
    <property type="component" value="Unassembled WGS sequence"/>
</dbReference>
<sequence>MKTMTMSRQESSRPQLIGQRAADPWRQGEPSLSEAMGDPIIALVMKRDGLAPAQVWEVVLEAQSRLARHLCRAA</sequence>
<organism evidence="2 3">
    <name type="scientific">Paramagnetospirillum kuznetsovii</name>
    <dbReference type="NCBI Taxonomy" id="2053833"/>
    <lineage>
        <taxon>Bacteria</taxon>
        <taxon>Pseudomonadati</taxon>
        <taxon>Pseudomonadota</taxon>
        <taxon>Alphaproteobacteria</taxon>
        <taxon>Rhodospirillales</taxon>
        <taxon>Magnetospirillaceae</taxon>
        <taxon>Paramagnetospirillum</taxon>
    </lineage>
</organism>
<dbReference type="AlphaFoldDB" id="A0A364NTY7"/>
<keyword evidence="3" id="KW-1185">Reference proteome</keyword>
<name>A0A364NTY7_9PROT</name>
<dbReference type="EMBL" id="PGTO01000021">
    <property type="protein sequence ID" value="RAU20534.1"/>
    <property type="molecule type" value="Genomic_DNA"/>
</dbReference>